<dbReference type="Gene3D" id="3.30.420.10">
    <property type="entry name" value="Ribonuclease H-like superfamily/Ribonuclease H"/>
    <property type="match status" value="1"/>
</dbReference>
<dbReference type="InterPro" id="IPR036397">
    <property type="entry name" value="RNaseH_sf"/>
</dbReference>
<dbReference type="InterPro" id="IPR054722">
    <property type="entry name" value="PolX-like_BBD"/>
</dbReference>
<dbReference type="PANTHER" id="PTHR11439:SF495">
    <property type="entry name" value="REVERSE TRANSCRIPTASE, RNA-DEPENDENT DNA POLYMERASE-RELATED"/>
    <property type="match status" value="1"/>
</dbReference>
<dbReference type="SUPFAM" id="SSF53098">
    <property type="entry name" value="Ribonuclease H-like"/>
    <property type="match status" value="1"/>
</dbReference>
<dbReference type="InterPro" id="IPR057670">
    <property type="entry name" value="SH3_retrovirus"/>
</dbReference>
<protein>
    <submittedName>
        <fullName evidence="6">Retrovirus-related pol polyprotein from transposon TNT 1-94</fullName>
    </submittedName>
</protein>
<organism evidence="6 7">
    <name type="scientific">Tanacetum coccineum</name>
    <dbReference type="NCBI Taxonomy" id="301880"/>
    <lineage>
        <taxon>Eukaryota</taxon>
        <taxon>Viridiplantae</taxon>
        <taxon>Streptophyta</taxon>
        <taxon>Embryophyta</taxon>
        <taxon>Tracheophyta</taxon>
        <taxon>Spermatophyta</taxon>
        <taxon>Magnoliopsida</taxon>
        <taxon>eudicotyledons</taxon>
        <taxon>Gunneridae</taxon>
        <taxon>Pentapetalae</taxon>
        <taxon>asterids</taxon>
        <taxon>campanulids</taxon>
        <taxon>Asterales</taxon>
        <taxon>Asteraceae</taxon>
        <taxon>Asteroideae</taxon>
        <taxon>Anthemideae</taxon>
        <taxon>Anthemidinae</taxon>
        <taxon>Tanacetum</taxon>
    </lineage>
</organism>
<feature type="domain" description="Retroviral polymerase SH3-like" evidence="5">
    <location>
        <begin position="748"/>
        <end position="800"/>
    </location>
</feature>
<keyword evidence="1" id="KW-0645">Protease</keyword>
<dbReference type="Pfam" id="PF25597">
    <property type="entry name" value="SH3_retrovirus"/>
    <property type="match status" value="1"/>
</dbReference>
<keyword evidence="1" id="KW-0378">Hydrolase</keyword>
<dbReference type="PANTHER" id="PTHR11439">
    <property type="entry name" value="GAG-POL-RELATED RETROTRANSPOSON"/>
    <property type="match status" value="1"/>
</dbReference>
<feature type="domain" description="Retrovirus-related Pol polyprotein from transposon TNT 1-94-like beta-barrel" evidence="4">
    <location>
        <begin position="513"/>
        <end position="559"/>
    </location>
</feature>
<keyword evidence="1" id="KW-0064">Aspartyl protease</keyword>
<evidence type="ECO:0000259" key="5">
    <source>
        <dbReference type="Pfam" id="PF25597"/>
    </source>
</evidence>
<dbReference type="Pfam" id="PF13976">
    <property type="entry name" value="gag_pre-integrs"/>
    <property type="match status" value="1"/>
</dbReference>
<evidence type="ECO:0000313" key="7">
    <source>
        <dbReference type="Proteomes" id="UP001151760"/>
    </source>
</evidence>
<feature type="domain" description="Reverse transcriptase Ty1/copia-type" evidence="2">
    <location>
        <begin position="974"/>
        <end position="1107"/>
    </location>
</feature>
<evidence type="ECO:0000256" key="1">
    <source>
        <dbReference type="ARBA" id="ARBA00022750"/>
    </source>
</evidence>
<proteinExistence type="predicted"/>
<dbReference type="CDD" id="cd09272">
    <property type="entry name" value="RNase_HI_RT_Ty1"/>
    <property type="match status" value="1"/>
</dbReference>
<evidence type="ECO:0000259" key="4">
    <source>
        <dbReference type="Pfam" id="PF22936"/>
    </source>
</evidence>
<reference evidence="6" key="2">
    <citation type="submission" date="2022-01" db="EMBL/GenBank/DDBJ databases">
        <authorList>
            <person name="Yamashiro T."/>
            <person name="Shiraishi A."/>
            <person name="Satake H."/>
            <person name="Nakayama K."/>
        </authorList>
    </citation>
    <scope>NUCLEOTIDE SEQUENCE</scope>
</reference>
<comment type="caution">
    <text evidence="6">The sequence shown here is derived from an EMBL/GenBank/DDBJ whole genome shotgun (WGS) entry which is preliminary data.</text>
</comment>
<dbReference type="SUPFAM" id="SSF56672">
    <property type="entry name" value="DNA/RNA polymerases"/>
    <property type="match status" value="1"/>
</dbReference>
<dbReference type="Proteomes" id="UP001151760">
    <property type="component" value="Unassembled WGS sequence"/>
</dbReference>
<dbReference type="InterPro" id="IPR043502">
    <property type="entry name" value="DNA/RNA_pol_sf"/>
</dbReference>
<feature type="domain" description="GAG-pre-integrase" evidence="3">
    <location>
        <begin position="591"/>
        <end position="660"/>
    </location>
</feature>
<evidence type="ECO:0000313" key="6">
    <source>
        <dbReference type="EMBL" id="GJT28011.1"/>
    </source>
</evidence>
<gene>
    <name evidence="6" type="ORF">Tco_0908286</name>
</gene>
<dbReference type="Pfam" id="PF07727">
    <property type="entry name" value="RVT_2"/>
    <property type="match status" value="1"/>
</dbReference>
<evidence type="ECO:0000259" key="2">
    <source>
        <dbReference type="Pfam" id="PF07727"/>
    </source>
</evidence>
<dbReference type="InterPro" id="IPR025724">
    <property type="entry name" value="GAG-pre-integrase_dom"/>
</dbReference>
<dbReference type="InterPro" id="IPR012337">
    <property type="entry name" value="RNaseH-like_sf"/>
</dbReference>
<reference evidence="6" key="1">
    <citation type="journal article" date="2022" name="Int. J. Mol. Sci.">
        <title>Draft Genome of Tanacetum Coccineum: Genomic Comparison of Closely Related Tanacetum-Family Plants.</title>
        <authorList>
            <person name="Yamashiro T."/>
            <person name="Shiraishi A."/>
            <person name="Nakayama K."/>
            <person name="Satake H."/>
        </authorList>
    </citation>
    <scope>NUCLEOTIDE SEQUENCE</scope>
</reference>
<dbReference type="EMBL" id="BQNB010014426">
    <property type="protein sequence ID" value="GJT28011.1"/>
    <property type="molecule type" value="Genomic_DNA"/>
</dbReference>
<name>A0ABQ5CLR8_9ASTR</name>
<dbReference type="InterPro" id="IPR013103">
    <property type="entry name" value="RVT_2"/>
</dbReference>
<accession>A0ABQ5CLR8</accession>
<evidence type="ECO:0000259" key="3">
    <source>
        <dbReference type="Pfam" id="PF13976"/>
    </source>
</evidence>
<sequence>MADKEAKSTTRKIVTNDQANYYSGITSITVNGKNAYELKGKFIDDLHMNAFSETHGEDAVEHIEYFFKIVDPIDLPNVNQDKLRVVVFPMSLAGDAWRWFDGIKGSITRALWDYWKLKSDEIKQTNEETSDLEATNHDDEQEIGEIFRIETNLFDYETPLYEKFKEFNYLLKINPDLLTKDIEGFKTYDEYKDDWIYELNKNVPWVHEKPWTDTEKEDEYCNGGNLLGAYILGNTLRYQDLEWYDALKDSELKDEALRNKAIMKGLIDEDDESSNNDKERCELFDDHELPVCNIRRFEMIKYSFGDDEEYVAIKEDEYEDLTSTSKDACQAYQEIFRMMDEGWMTLAVKAEGFILPNHDTCRILPAVSQRNTIDPLVVVTDSSATEYDSVDESSVCSTPLPPLKTLNGVEPTSRPKIIKSILRSKSIFKSETLKCSIINEPSSAPVKGNKNSSASVVNSAPPGKLKSVKIKNDPSLAIVLKELNNLKLQFSKNQSSYSRSNQPQQCDIKKPIWYLDSGCSRHMTGVKSYLHKYVKQPGPKVVFGDDSTCTTEGYGSIKCNGIVFTKFDEKRGTIFNSNKEVVMIAPRVRDVYVLDMTSSAQESCFFAKASENLNWLWHKRLAHLNFKTINKLAKQNLVIGLPSLVYSKYKPCSSCEKEKHHKASFKTKQTSSIKKCLHLFYMDLFEPVTPRSINYEKYTLVIVDEYSRYTWVYFLKKKSQAPETIMSFIKRVENQNDIKVKQLRTDNVYIHNYKDHLGKFDEKADDGYLLGYSLVSKAFRVFNTRRQQTKETYHITFDESPDVIKFSKPSVDNINIAGNKRYPPDEYLHPCEPSQRYQTNNNDVSFIEPYESLEPVVLETEISEHLSSPNVEDTSVQDTISIPNPPLPIPSVVTPAPQDIWSQDKHIELVNIIGNPGAEMLRSAMAKQLGAASAHECLFVDFLSKEEPKKVSEALKHPGWVDAMQEELNQFARNKVWTLVPTPYGKTIVGSKWVFRNKRDETGIVIKNKARLVAQGYNQQEGIDYDENFAPVARFEAIRIFLAFATYMNFIIYQMDVKSAFLNGKLKEEVYVKQPPGFESNEFPNHVCKLDKALYGLKQTPRAWYLKGTPSLGLWYPKCLGFDLKGYSDSDYAGCNMDRKSTSGACQLLRGKLVCWSAKKQQYVAMSSAEAEYVAADGCCASILWMKSQLTDYDIIYEKVTIFCDNTSVIAISNNPVLHSRTKLIDIRYHFIRDHILKGDIELHFIPTQYQLADIFTKPLDEPTFKRLIVELGMLNIDSKPEASVPYEEN</sequence>
<keyword evidence="7" id="KW-1185">Reference proteome</keyword>
<dbReference type="Pfam" id="PF22936">
    <property type="entry name" value="Pol_BBD"/>
    <property type="match status" value="1"/>
</dbReference>